<dbReference type="InterPro" id="IPR037094">
    <property type="entry name" value="Glyco_hydro_38_cen_sf"/>
</dbReference>
<feature type="domain" description="Glycoside hydrolase family 38 central" evidence="5">
    <location>
        <begin position="543"/>
        <end position="622"/>
    </location>
</feature>
<keyword evidence="4" id="KW-0326">Glycosidase</keyword>
<evidence type="ECO:0000256" key="2">
    <source>
        <dbReference type="ARBA" id="ARBA00022723"/>
    </source>
</evidence>
<evidence type="ECO:0000259" key="5">
    <source>
        <dbReference type="SMART" id="SM00872"/>
    </source>
</evidence>
<dbReference type="SMART" id="SM00872">
    <property type="entry name" value="Alpha-mann_mid"/>
    <property type="match status" value="1"/>
</dbReference>
<dbReference type="PANTHER" id="PTHR46017:SF1">
    <property type="entry name" value="ALPHA-MANNOSIDASE 2C1"/>
    <property type="match status" value="1"/>
</dbReference>
<dbReference type="GO" id="GO:0009313">
    <property type="term" value="P:oligosaccharide catabolic process"/>
    <property type="evidence" value="ECO:0007669"/>
    <property type="project" value="TreeGrafter"/>
</dbReference>
<dbReference type="Pfam" id="PF22907">
    <property type="entry name" value="Ams1-like_1st"/>
    <property type="match status" value="1"/>
</dbReference>
<dbReference type="PANTHER" id="PTHR46017">
    <property type="entry name" value="ALPHA-MANNOSIDASE 2C1"/>
    <property type="match status" value="1"/>
</dbReference>
<evidence type="ECO:0000256" key="4">
    <source>
        <dbReference type="ARBA" id="ARBA00023295"/>
    </source>
</evidence>
<evidence type="ECO:0000313" key="7">
    <source>
        <dbReference type="Proteomes" id="UP000317536"/>
    </source>
</evidence>
<evidence type="ECO:0000256" key="3">
    <source>
        <dbReference type="ARBA" id="ARBA00022801"/>
    </source>
</evidence>
<dbReference type="InterPro" id="IPR054723">
    <property type="entry name" value="Ams1-like_N"/>
</dbReference>
<dbReference type="InterPro" id="IPR028995">
    <property type="entry name" value="Glyco_hydro_57/38_cen_sf"/>
</dbReference>
<sequence length="1052" mass="118260">MQLNVGRELDRCDRVMRQRLLPYVDRPVGHCNVRAYRIPGEPIASQDFFARLAKGDIPFEHMAVGESWGTTWGTTWMEISGNIDQDHRDETPLELIVDLGWQPDSPGSHYEAEAYRPDGSIIKAVNPKNKWIPLDGRDWKGSAIDEEPSLIRSDGTFTLYLEAACNPLILGVPPFVKTRLGEGTTGRPDEPNALNQLDVCHFDYEMWNYAMDLEAVSQIIRECDPKQPRYWRLGKALQTSLNSYREGDAASLQQARTALAEELSLPAVSSSLDHAVVGHSHIDSAWLWPKRETRRKVARTVSNMLALMERDPDFIYVMSSPQQYAWLEADHPDLFARLLRRVKEGRFIPVGGMWVESDGMLPAGESLTRQFSYGKRYYREHLGVDTDVVWEPDSFGYTGQFPQIARRAGMRYFLSQKISWNDTTKFPHHTFDWQGIDGTPIFTHFPPMDTYSSSMTARELNHSEENYQDKDFSDRAIVLCGYGDGGGGTTREMLGRFDRLRDVEGVAKARYETPDDFFRESCQQIHQRAGREMPVWKGELYLELHRKTLTSQQDMKRGCRQEEAMLRTVEYLCAYASLADANYDYPHAELDQIWRTLLLNQFHDILPGSAISWVHRLAREDYQRDIDRLREIGQEAASVIARVQRGIQRVPAALINPMDTDGDDAWRAVPSVPKTGGPTSMVQVSANDQGYILDNGLIKAVVGTDGTVHSLLDVVSGRELIPRGSTMGGYELLKDEPTMWDAWDLERDALLTAMPVDDPVQITAKKSGVDVVRNHGDTRITTGISLSPGARRLDFTASVDWHQDEQLLKVDLPLAIQARYAQFECQYGFIDRPIQKNNAAEEAQFESCTHRFVRVRDDDLAVGVVNASTYGGDTTPIPADPAHGKEAGTLVRLTLLSAPVFPDPDTDRGHHEFAWSVVPNEDQNAVLAQAYRLNAPVFPDGLPDAEPLVSLDTTSGRLVIDWMKMADDGSGDLVIRVYDPDSSPACGRLRLGPLLKGATVRETDSLEESPLPDDLRHGLVDKGEVNAEGASLEFMPFQFTTLRLHQPQIIGK</sequence>
<dbReference type="Proteomes" id="UP000317536">
    <property type="component" value="Unassembled WGS sequence"/>
</dbReference>
<dbReference type="InterPro" id="IPR000602">
    <property type="entry name" value="Glyco_hydro_38_N"/>
</dbReference>
<name>A0A556RBM0_9BIFI</name>
<comment type="caution">
    <text evidence="6">The sequence shown here is derived from an EMBL/GenBank/DDBJ whole genome shotgun (WGS) entry which is preliminary data.</text>
</comment>
<dbReference type="FunFam" id="1.20.1270.50:FF:000004">
    <property type="entry name" value="alpha-mannosidase 2C1 isoform X1"/>
    <property type="match status" value="1"/>
</dbReference>
<dbReference type="InterPro" id="IPR027291">
    <property type="entry name" value="Glyco_hydro_38_N_sf"/>
</dbReference>
<dbReference type="Gene3D" id="2.70.98.30">
    <property type="entry name" value="Golgi alpha-mannosidase II, domain 4"/>
    <property type="match status" value="1"/>
</dbReference>
<dbReference type="EMBL" id="VMHJ01000001">
    <property type="protein sequence ID" value="TSJ86288.1"/>
    <property type="molecule type" value="Genomic_DNA"/>
</dbReference>
<dbReference type="Gene3D" id="1.20.1270.50">
    <property type="entry name" value="Glycoside hydrolase family 38, central domain"/>
    <property type="match status" value="1"/>
</dbReference>
<dbReference type="Pfam" id="PF07748">
    <property type="entry name" value="Glyco_hydro_38C"/>
    <property type="match status" value="1"/>
</dbReference>
<dbReference type="FunFam" id="3.20.110.10:FF:000002">
    <property type="entry name" value="alpha-mannosidase 2C1 isoform X1"/>
    <property type="match status" value="1"/>
</dbReference>
<comment type="similarity">
    <text evidence="1">Belongs to the glycosyl hydrolase 38 family.</text>
</comment>
<dbReference type="GO" id="GO:0046872">
    <property type="term" value="F:metal ion binding"/>
    <property type="evidence" value="ECO:0007669"/>
    <property type="project" value="UniProtKB-KW"/>
</dbReference>
<keyword evidence="3" id="KW-0378">Hydrolase</keyword>
<evidence type="ECO:0000313" key="6">
    <source>
        <dbReference type="EMBL" id="TSJ86288.1"/>
    </source>
</evidence>
<dbReference type="SUPFAM" id="SSF88713">
    <property type="entry name" value="Glycoside hydrolase/deacetylase"/>
    <property type="match status" value="1"/>
</dbReference>
<dbReference type="Pfam" id="PF09261">
    <property type="entry name" value="Alpha-mann_mid"/>
    <property type="match status" value="1"/>
</dbReference>
<dbReference type="Pfam" id="PF01074">
    <property type="entry name" value="Glyco_hydro_38N"/>
    <property type="match status" value="1"/>
</dbReference>
<dbReference type="CDD" id="cd10789">
    <property type="entry name" value="GH38N_AMII_ER_cytosolic"/>
    <property type="match status" value="1"/>
</dbReference>
<dbReference type="GO" id="GO:0004559">
    <property type="term" value="F:alpha-mannosidase activity"/>
    <property type="evidence" value="ECO:0007669"/>
    <property type="project" value="InterPro"/>
</dbReference>
<accession>A0A556RBM0</accession>
<organism evidence="6 7">
    <name type="scientific">Bifidobacterium asteroides</name>
    <dbReference type="NCBI Taxonomy" id="1684"/>
    <lineage>
        <taxon>Bacteria</taxon>
        <taxon>Bacillati</taxon>
        <taxon>Actinomycetota</taxon>
        <taxon>Actinomycetes</taxon>
        <taxon>Bifidobacteriales</taxon>
        <taxon>Bifidobacteriaceae</taxon>
        <taxon>Bifidobacterium</taxon>
    </lineage>
</organism>
<evidence type="ECO:0000256" key="1">
    <source>
        <dbReference type="ARBA" id="ARBA00009792"/>
    </source>
</evidence>
<protein>
    <submittedName>
        <fullName evidence="6">Alpha-mannosidase</fullName>
    </submittedName>
</protein>
<dbReference type="GO" id="GO:0006013">
    <property type="term" value="P:mannose metabolic process"/>
    <property type="evidence" value="ECO:0007669"/>
    <property type="project" value="InterPro"/>
</dbReference>
<dbReference type="SUPFAM" id="SSF88688">
    <property type="entry name" value="Families 57/38 glycoside transferase middle domain"/>
    <property type="match status" value="1"/>
</dbReference>
<keyword evidence="2" id="KW-0479">Metal-binding</keyword>
<reference evidence="6 7" key="1">
    <citation type="submission" date="2019-07" db="EMBL/GenBank/DDBJ databases">
        <title>Bifidobacterium asteroides genomes.</title>
        <authorList>
            <person name="Zheng H."/>
        </authorList>
    </citation>
    <scope>NUCLEOTIDE SEQUENCE [LARGE SCALE GENOMIC DNA]</scope>
    <source>
        <strain evidence="6 7">W8111</strain>
    </source>
</reference>
<proteinExistence type="inferred from homology"/>
<dbReference type="InterPro" id="IPR011330">
    <property type="entry name" value="Glyco_hydro/deAcase_b/a-brl"/>
</dbReference>
<dbReference type="InterPro" id="IPR011682">
    <property type="entry name" value="Glyco_hydro_38_C"/>
</dbReference>
<dbReference type="AlphaFoldDB" id="A0A556RBM0"/>
<dbReference type="Gene3D" id="3.20.110.10">
    <property type="entry name" value="Glycoside hydrolase 38, N terminal domain"/>
    <property type="match status" value="1"/>
</dbReference>
<gene>
    <name evidence="6" type="ORF">FPK29_00890</name>
</gene>
<dbReference type="InterPro" id="IPR015341">
    <property type="entry name" value="Glyco_hydro_38_cen"/>
</dbReference>
<dbReference type="SUPFAM" id="SSF74650">
    <property type="entry name" value="Galactose mutarotase-like"/>
    <property type="match status" value="1"/>
</dbReference>
<dbReference type="InterPro" id="IPR011013">
    <property type="entry name" value="Gal_mutarotase_sf_dom"/>
</dbReference>
<dbReference type="GO" id="GO:0030246">
    <property type="term" value="F:carbohydrate binding"/>
    <property type="evidence" value="ECO:0007669"/>
    <property type="project" value="InterPro"/>
</dbReference>